<keyword evidence="3" id="KW-1185">Reference proteome</keyword>
<protein>
    <submittedName>
        <fullName evidence="2">Uncharacterized protein</fullName>
    </submittedName>
</protein>
<feature type="region of interest" description="Disordered" evidence="1">
    <location>
        <begin position="12"/>
        <end position="65"/>
    </location>
</feature>
<dbReference type="Proteomes" id="UP000076727">
    <property type="component" value="Unassembled WGS sequence"/>
</dbReference>
<dbReference type="AlphaFoldDB" id="A0A165QM42"/>
<evidence type="ECO:0000256" key="1">
    <source>
        <dbReference type="SAM" id="MobiDB-lite"/>
    </source>
</evidence>
<dbReference type="EMBL" id="KV429056">
    <property type="protein sequence ID" value="KZT69659.1"/>
    <property type="molecule type" value="Genomic_DNA"/>
</dbReference>
<feature type="compositionally biased region" description="Low complexity" evidence="1">
    <location>
        <begin position="49"/>
        <end position="60"/>
    </location>
</feature>
<sequence>MCIRAATSVASHGASAWARGLRVPPPPPPDPRAHWRYQLHDSRRVSVESPRAPHSAAAARCPQDTPMHHPIVRRLRTLCYRCSSFQSFSSRKRRLQGITKSRTYGAVLSVSVSESG</sequence>
<name>A0A165QM42_9APHY</name>
<evidence type="ECO:0000313" key="3">
    <source>
        <dbReference type="Proteomes" id="UP000076727"/>
    </source>
</evidence>
<proteinExistence type="predicted"/>
<reference evidence="2 3" key="1">
    <citation type="journal article" date="2016" name="Mol. Biol. Evol.">
        <title>Comparative Genomics of Early-Diverging Mushroom-Forming Fungi Provides Insights into the Origins of Lignocellulose Decay Capabilities.</title>
        <authorList>
            <person name="Nagy L.G."/>
            <person name="Riley R."/>
            <person name="Tritt A."/>
            <person name="Adam C."/>
            <person name="Daum C."/>
            <person name="Floudas D."/>
            <person name="Sun H."/>
            <person name="Yadav J.S."/>
            <person name="Pangilinan J."/>
            <person name="Larsson K.H."/>
            <person name="Matsuura K."/>
            <person name="Barry K."/>
            <person name="Labutti K."/>
            <person name="Kuo R."/>
            <person name="Ohm R.A."/>
            <person name="Bhattacharya S.S."/>
            <person name="Shirouzu T."/>
            <person name="Yoshinaga Y."/>
            <person name="Martin F.M."/>
            <person name="Grigoriev I.V."/>
            <person name="Hibbett D.S."/>
        </authorList>
    </citation>
    <scope>NUCLEOTIDE SEQUENCE [LARGE SCALE GENOMIC DNA]</scope>
    <source>
        <strain evidence="2 3">L-15889</strain>
    </source>
</reference>
<evidence type="ECO:0000313" key="2">
    <source>
        <dbReference type="EMBL" id="KZT69659.1"/>
    </source>
</evidence>
<organism evidence="2 3">
    <name type="scientific">Daedalea quercina L-15889</name>
    <dbReference type="NCBI Taxonomy" id="1314783"/>
    <lineage>
        <taxon>Eukaryota</taxon>
        <taxon>Fungi</taxon>
        <taxon>Dikarya</taxon>
        <taxon>Basidiomycota</taxon>
        <taxon>Agaricomycotina</taxon>
        <taxon>Agaricomycetes</taxon>
        <taxon>Polyporales</taxon>
        <taxon>Fomitopsis</taxon>
    </lineage>
</organism>
<gene>
    <name evidence="2" type="ORF">DAEQUDRAFT_726285</name>
</gene>
<accession>A0A165QM42</accession>